<protein>
    <submittedName>
        <fullName evidence="4">Uncharacterized protein</fullName>
    </submittedName>
</protein>
<dbReference type="STRING" id="857566.A0A1E3PP94"/>
<feature type="compositionally biased region" description="Basic and acidic residues" evidence="1">
    <location>
        <begin position="1168"/>
        <end position="1183"/>
    </location>
</feature>
<feature type="compositionally biased region" description="Acidic residues" evidence="1">
    <location>
        <begin position="1338"/>
        <end position="1364"/>
    </location>
</feature>
<dbReference type="InterPro" id="IPR057454">
    <property type="entry name" value="Bud3_C"/>
</dbReference>
<feature type="compositionally biased region" description="Low complexity" evidence="1">
    <location>
        <begin position="1680"/>
        <end position="1692"/>
    </location>
</feature>
<feature type="compositionally biased region" description="Polar residues" evidence="1">
    <location>
        <begin position="1260"/>
        <end position="1275"/>
    </location>
</feature>
<dbReference type="Pfam" id="PF12015">
    <property type="entry name" value="Bud3_N"/>
    <property type="match status" value="1"/>
</dbReference>
<name>A0A1E3PP94_9ASCO</name>
<dbReference type="InterPro" id="IPR021895">
    <property type="entry name" value="Bud3_N"/>
</dbReference>
<feature type="region of interest" description="Disordered" evidence="1">
    <location>
        <begin position="1168"/>
        <end position="1188"/>
    </location>
</feature>
<organism evidence="4 5">
    <name type="scientific">Nadsonia fulvescens var. elongata DSM 6958</name>
    <dbReference type="NCBI Taxonomy" id="857566"/>
    <lineage>
        <taxon>Eukaryota</taxon>
        <taxon>Fungi</taxon>
        <taxon>Dikarya</taxon>
        <taxon>Ascomycota</taxon>
        <taxon>Saccharomycotina</taxon>
        <taxon>Dipodascomycetes</taxon>
        <taxon>Dipodascales</taxon>
        <taxon>Dipodascales incertae sedis</taxon>
        <taxon>Nadsonia</taxon>
    </lineage>
</organism>
<evidence type="ECO:0000313" key="5">
    <source>
        <dbReference type="Proteomes" id="UP000095009"/>
    </source>
</evidence>
<feature type="region of interest" description="Disordered" evidence="1">
    <location>
        <begin position="1825"/>
        <end position="1910"/>
    </location>
</feature>
<feature type="region of interest" description="Disordered" evidence="1">
    <location>
        <begin position="1"/>
        <end position="22"/>
    </location>
</feature>
<feature type="domain" description="Bud3 N-terminal" evidence="2">
    <location>
        <begin position="60"/>
        <end position="211"/>
    </location>
</feature>
<feature type="region of interest" description="Disordered" evidence="1">
    <location>
        <begin position="1453"/>
        <end position="1478"/>
    </location>
</feature>
<reference evidence="4 5" key="1">
    <citation type="journal article" date="2016" name="Proc. Natl. Acad. Sci. U.S.A.">
        <title>Comparative genomics of biotechnologically important yeasts.</title>
        <authorList>
            <person name="Riley R."/>
            <person name="Haridas S."/>
            <person name="Wolfe K.H."/>
            <person name="Lopes M.R."/>
            <person name="Hittinger C.T."/>
            <person name="Goeker M."/>
            <person name="Salamov A.A."/>
            <person name="Wisecaver J.H."/>
            <person name="Long T.M."/>
            <person name="Calvey C.H."/>
            <person name="Aerts A.L."/>
            <person name="Barry K.W."/>
            <person name="Choi C."/>
            <person name="Clum A."/>
            <person name="Coughlan A.Y."/>
            <person name="Deshpande S."/>
            <person name="Douglass A.P."/>
            <person name="Hanson S.J."/>
            <person name="Klenk H.-P."/>
            <person name="LaButti K.M."/>
            <person name="Lapidus A."/>
            <person name="Lindquist E.A."/>
            <person name="Lipzen A.M."/>
            <person name="Meier-Kolthoff J.P."/>
            <person name="Ohm R.A."/>
            <person name="Otillar R.P."/>
            <person name="Pangilinan J.L."/>
            <person name="Peng Y."/>
            <person name="Rokas A."/>
            <person name="Rosa C.A."/>
            <person name="Scheuner C."/>
            <person name="Sibirny A.A."/>
            <person name="Slot J.C."/>
            <person name="Stielow J.B."/>
            <person name="Sun H."/>
            <person name="Kurtzman C.P."/>
            <person name="Blackwell M."/>
            <person name="Grigoriev I.V."/>
            <person name="Jeffries T.W."/>
        </authorList>
    </citation>
    <scope>NUCLEOTIDE SEQUENCE [LARGE SCALE GENOMIC DNA]</scope>
    <source>
        <strain evidence="4 5">DSM 6958</strain>
    </source>
</reference>
<evidence type="ECO:0000259" key="3">
    <source>
        <dbReference type="Pfam" id="PF25351"/>
    </source>
</evidence>
<dbReference type="Pfam" id="PF25351">
    <property type="entry name" value="PH_BUD3_C"/>
    <property type="match status" value="1"/>
</dbReference>
<feature type="region of interest" description="Disordered" evidence="1">
    <location>
        <begin position="1250"/>
        <end position="1275"/>
    </location>
</feature>
<dbReference type="Proteomes" id="UP000095009">
    <property type="component" value="Unassembled WGS sequence"/>
</dbReference>
<proteinExistence type="predicted"/>
<dbReference type="EMBL" id="KV454407">
    <property type="protein sequence ID" value="ODQ67128.1"/>
    <property type="molecule type" value="Genomic_DNA"/>
</dbReference>
<feature type="compositionally biased region" description="Polar residues" evidence="1">
    <location>
        <begin position="1892"/>
        <end position="1909"/>
    </location>
</feature>
<accession>A0A1E3PP94</accession>
<gene>
    <name evidence="4" type="ORF">NADFUDRAFT_49570</name>
</gene>
<feature type="compositionally biased region" description="Polar residues" evidence="1">
    <location>
        <begin position="1466"/>
        <end position="1476"/>
    </location>
</feature>
<evidence type="ECO:0000313" key="4">
    <source>
        <dbReference type="EMBL" id="ODQ67128.1"/>
    </source>
</evidence>
<feature type="compositionally biased region" description="Polar residues" evidence="1">
    <location>
        <begin position="1855"/>
        <end position="1868"/>
    </location>
</feature>
<dbReference type="OrthoDB" id="4066896at2759"/>
<feature type="region of interest" description="Disordered" evidence="1">
    <location>
        <begin position="1307"/>
        <end position="1367"/>
    </location>
</feature>
<feature type="region of interest" description="Disordered" evidence="1">
    <location>
        <begin position="1676"/>
        <end position="1701"/>
    </location>
</feature>
<sequence length="2097" mass="235382">MLHPGVRPQSQPIQKDTRLGSKHQSLYQTRDYHKEVSSKKAIVLQSGSPCKTQFGPNNMVLKDAVYMTGEDALFGPVLAVIYSDPTTKHISTVFISRHGATGYTDITLSPKSKYYDACRNLLNSHTSSPIRKALAITALRSFATMNPNIRRVLSEHALKYSVYNWDETLAGTLASSMKLADKKYPQQVGQAILSTGILEPSVIGTYVIDVIYEDSDTTIEMNNELVYLLGEQLEQLFDPLSEFSPEPTEILYTPPDYPPPNKIASMYNRTHSNPGSELVDSIITELVQVQHNFQLNLVKFLQQYLIPLRVEVISHHIDGLTISKLNSIFPPTIDEVARINNLFYDALQSSSKYGFFEVIKACGMTIPYFYKACMRHEAATKNFSRTLNTYYANIHHYFQPSCDYSIRMIESVVQSSLNLTKIKMIIDRLMKQKPSNLSKEEDELVAEYYHSARETIDSFGRETTLEPYNRRIFTPTGKILIEIASDWPLELQYGWMNRCVVTIFDGYNVLTSNHETAILFTDHIIFLETVEPQQELQSFSDNFNRFTSKGNMVTGLTPAEIHARRRASGRLASGRNASIVHKPSVADMLMHSLINKVPVPYIPKLRVIGWAAIDELSMSEFNNSHSINITVRKGCMKKPNEDEAVDEVRIYELNPNTHVGGASKIIELLTKSRIMSKTQPFHLFNNRPVDSPVDGFNMYMTVHESQGYQEENQKTPIAMFLNTRVNESFLYEKQLAVCYSLSINRQSESTDDVDNDLVHIEAFSVLDYSFSKKVRKGDVNLLMNHEVAKAYTLFFSALNPNMIESIINGYGIISNWLVKFATERDEAHRRKAEKFEKEKQESALRSVKQQSLIKSKQEQIQPQKQLQTQLRMPVHQLSSTQRSGLVAGPRVTKKRSSVASFFRMSSRKSGPSGTPQSDQPVIIGTTNGIAAEIANKRGPVKEVKGKSNYRNISPAAIFQRLRGKTAYSNSTNSLLSQSNNNSVNKGKARVTISEPMYPTHNTNSIVSYYRDSHADDIIVEEEEDEKEEIIKLAEEPIVIPPTPLLEVSERYNSTNEAITTKPTILFPTSRSRHLMDSPILEDPELEEAQYLPDPVRPRKDFGSMQQYHYKNTNSDYDDTSNSEIINPNNIDKIDSSIGSGSVLNRLINEELDNYQSSVLSNHGHSEADFVFDDSQREQKRDDSGWATITNSNSDSVNNTFDKSIADLADNMSDFSLSLMPPSRPTTSDGRFLQDSPFVSGEEGFQTLDEDHLSDRDESNDNSFPFNESGNGSSVIIRSVTNESKRSRNIRNRNSINSQFLSQNFNLNHSHDDIDQEGSTNRQTTNFINLDENGKKDDEERDDDDEDSEYDADNNDEGSFNDDDGLSLSSRSFVSATEDEGDEEDDSNFLLRKYSDINIFQFMNQTNPVETADPASIVAPGSTLPTMPTIPSTPSRRSVVYSTSSANRMMMYKDRDSPQRYRAATPKSISPQKPATPSSASIYYRRNSSIYSGTPGASRRTSMMMDASFAYLAGLLNGTVDISTLINSPASIINSSPNKAYRYDQHGPTMSALEENSSIMASSSSAVLYPALRDSSIVFLGQYIRKNAFEDVVIKRENSDNFEGSEPNNNDNNSRTQEDIEGFNIAQANKRLSIGSFSERGLTRTNSSCRSFRHSLYGAPNQSYNYYHNHVQGSSPNKRLSLYASSGSSSNSSPTKRGSTPIPVSRAYLQHHQHRRQQSAMSTNSAYNKHMSVMSVSSSFSNSGRFPLATNEGQWMAQNNLGGRQRNSMISWVTKDKNNRDSIISWTGGDEISFTPLNNDAQDHDKTTNAEDDLHESAKVATAMLSPNDSLDPETWDENELSRGTDGDGEIYMASGNGTQESFNMSNLDVGTPHSIIHTLSDSQDHGDGDNPEQLSEMDNTGDITNPDYTNTEEHFNEFANNDNIVDRTDLEERNYNQPGIAINNEPEANISVNQAVNETMNQNTDVSRDEGHSFTRDLSKVSGMSLNTLQVSTLLSQIDTAIELECSDIMDGRVSDRNANEMVRIRSVVLMLLDRARGGFSSDVEEEATARCIMLSEAWIIIAMMNNSGRRSDRYKTMLNSVLDIETLRRYFVSEGV</sequence>
<keyword evidence="5" id="KW-1185">Reference proteome</keyword>
<evidence type="ECO:0000259" key="2">
    <source>
        <dbReference type="Pfam" id="PF12015"/>
    </source>
</evidence>
<evidence type="ECO:0000256" key="1">
    <source>
        <dbReference type="SAM" id="MobiDB-lite"/>
    </source>
</evidence>
<feature type="domain" description="Bud3 C-terminal PH" evidence="3">
    <location>
        <begin position="473"/>
        <end position="686"/>
    </location>
</feature>
<feature type="compositionally biased region" description="Polar residues" evidence="1">
    <location>
        <begin position="1316"/>
        <end position="1327"/>
    </location>
</feature>